<feature type="region of interest" description="Disordered" evidence="1">
    <location>
        <begin position="27"/>
        <end position="46"/>
    </location>
</feature>
<proteinExistence type="predicted"/>
<evidence type="ECO:0000256" key="1">
    <source>
        <dbReference type="SAM" id="MobiDB-lite"/>
    </source>
</evidence>
<dbReference type="Gene3D" id="2.60.40.10">
    <property type="entry name" value="Immunoglobulins"/>
    <property type="match status" value="1"/>
</dbReference>
<evidence type="ECO:0000313" key="3">
    <source>
        <dbReference type="EMBL" id="WAP70797.1"/>
    </source>
</evidence>
<feature type="compositionally biased region" description="Basic and acidic residues" evidence="1">
    <location>
        <begin position="28"/>
        <end position="38"/>
    </location>
</feature>
<feature type="domain" description="Sulphur oxidation protein SoxZ" evidence="2">
    <location>
        <begin position="2"/>
        <end position="41"/>
    </location>
</feature>
<sequence>MTGGISISEDPSFRFSYGADGAGPFHAKASDTEGKVFEKTFSGEQS</sequence>
<keyword evidence="4" id="KW-1185">Reference proteome</keyword>
<dbReference type="EMBL" id="CP114029">
    <property type="protein sequence ID" value="WAP70797.1"/>
    <property type="molecule type" value="Genomic_DNA"/>
</dbReference>
<evidence type="ECO:0000313" key="4">
    <source>
        <dbReference type="Proteomes" id="UP001164020"/>
    </source>
</evidence>
<protein>
    <submittedName>
        <fullName evidence="3">Thiosulfate oxidation carrier complex protein SoxZ</fullName>
    </submittedName>
</protein>
<dbReference type="InterPro" id="IPR014880">
    <property type="entry name" value="SoxZ_dom"/>
</dbReference>
<dbReference type="InterPro" id="IPR013783">
    <property type="entry name" value="Ig-like_fold"/>
</dbReference>
<organism evidence="3 4">
    <name type="scientific">Jiella pelagia</name>
    <dbReference type="NCBI Taxonomy" id="2986949"/>
    <lineage>
        <taxon>Bacteria</taxon>
        <taxon>Pseudomonadati</taxon>
        <taxon>Pseudomonadota</taxon>
        <taxon>Alphaproteobacteria</taxon>
        <taxon>Hyphomicrobiales</taxon>
        <taxon>Aurantimonadaceae</taxon>
        <taxon>Jiella</taxon>
    </lineage>
</organism>
<dbReference type="Pfam" id="PF08770">
    <property type="entry name" value="SoxZ"/>
    <property type="match status" value="1"/>
</dbReference>
<evidence type="ECO:0000259" key="2">
    <source>
        <dbReference type="Pfam" id="PF08770"/>
    </source>
</evidence>
<dbReference type="Proteomes" id="UP001164020">
    <property type="component" value="Chromosome"/>
</dbReference>
<reference evidence="3" key="1">
    <citation type="submission" date="2022-12" db="EMBL/GenBank/DDBJ databases">
        <title>Jiella pelagia sp. nov., isolated from phosphonate enriched culture of Northwest Pacific surface seawater.</title>
        <authorList>
            <person name="Shin D.Y."/>
            <person name="Hwang C.Y."/>
        </authorList>
    </citation>
    <scope>NUCLEOTIDE SEQUENCE</scope>
    <source>
        <strain evidence="3">HL-NP1</strain>
    </source>
</reference>
<dbReference type="InterPro" id="IPR014756">
    <property type="entry name" value="Ig_E-set"/>
</dbReference>
<dbReference type="RefSeq" id="WP_268883326.1">
    <property type="nucleotide sequence ID" value="NZ_CP114029.1"/>
</dbReference>
<name>A0ABY7C4P0_9HYPH</name>
<dbReference type="SUPFAM" id="SSF81296">
    <property type="entry name" value="E set domains"/>
    <property type="match status" value="1"/>
</dbReference>
<accession>A0ABY7C4P0</accession>
<gene>
    <name evidence="3" type="ORF">OH818_12800</name>
</gene>